<sequence>MKIVKVLNNNSVLADEDGIEYILFGGGIGFNQKKGQEIEPSKIERRFIATSDSSIEKYGQLIESIPEEYVTLANTIIEQARGQLKYALSNTIYVSLTDHLYNLVRLYKDGMKLGNPLSWEIKKFYPLEYQVGLSAISLISQTFDLDVEESEAGNIAMHLINAQINDQSSSMMDVQGVTKKIRDIMALIRMHNGIEIDETSLAFDRFVTHLRFFFKRVNAIKDFDQSNPLLEDVVKRYPKAYETTKLVGEYLQAVLNDDEQLYLTLHIQKLIEK</sequence>
<feature type="domain" description="PRD" evidence="2">
    <location>
        <begin position="172"/>
        <end position="273"/>
    </location>
</feature>
<dbReference type="Gene3D" id="2.30.24.10">
    <property type="entry name" value="CAT RNA-binding domain"/>
    <property type="match status" value="1"/>
</dbReference>
<dbReference type="SUPFAM" id="SSF63520">
    <property type="entry name" value="PTS-regulatory domain, PRD"/>
    <property type="match status" value="2"/>
</dbReference>
<keyword evidence="1" id="KW-0677">Repeat</keyword>
<dbReference type="InterPro" id="IPR011608">
    <property type="entry name" value="PRD"/>
</dbReference>
<dbReference type="InterPro" id="IPR050661">
    <property type="entry name" value="BglG_antiterminators"/>
</dbReference>
<comment type="caution">
    <text evidence="3">The sequence shown here is derived from an EMBL/GenBank/DDBJ whole genome shotgun (WGS) entry which is preliminary data.</text>
</comment>
<evidence type="ECO:0000313" key="3">
    <source>
        <dbReference type="EMBL" id="MDQ0222116.1"/>
    </source>
</evidence>
<dbReference type="Pfam" id="PF00874">
    <property type="entry name" value="PRD"/>
    <property type="match status" value="2"/>
</dbReference>
<gene>
    <name evidence="3" type="ORF">J2S23_000667</name>
</gene>
<accession>A0ABT9YQ54</accession>
<dbReference type="InterPro" id="IPR036650">
    <property type="entry name" value="CAT_RNA-bd_dom_sf"/>
</dbReference>
<dbReference type="RefSeq" id="WP_307121336.1">
    <property type="nucleotide sequence ID" value="NZ_JAUSTM010000005.1"/>
</dbReference>
<dbReference type="InterPro" id="IPR004341">
    <property type="entry name" value="CAT_RNA-bd_dom"/>
</dbReference>
<proteinExistence type="predicted"/>
<dbReference type="SUPFAM" id="SSF50151">
    <property type="entry name" value="SacY-like RNA-binding domain"/>
    <property type="match status" value="1"/>
</dbReference>
<dbReference type="Gene3D" id="1.10.1790.10">
    <property type="entry name" value="PRD domain"/>
    <property type="match status" value="2"/>
</dbReference>
<dbReference type="PANTHER" id="PTHR30185:SF15">
    <property type="entry name" value="CRYPTIC BETA-GLUCOSIDE BGL OPERON ANTITERMINATOR"/>
    <property type="match status" value="1"/>
</dbReference>
<dbReference type="InterPro" id="IPR036634">
    <property type="entry name" value="PRD_sf"/>
</dbReference>
<keyword evidence="4" id="KW-1185">Reference proteome</keyword>
<dbReference type="Proteomes" id="UP001223079">
    <property type="component" value="Unassembled WGS sequence"/>
</dbReference>
<evidence type="ECO:0000313" key="4">
    <source>
        <dbReference type="Proteomes" id="UP001223079"/>
    </source>
</evidence>
<evidence type="ECO:0000256" key="1">
    <source>
        <dbReference type="ARBA" id="ARBA00022737"/>
    </source>
</evidence>
<dbReference type="PROSITE" id="PS51372">
    <property type="entry name" value="PRD_2"/>
    <property type="match status" value="2"/>
</dbReference>
<name>A0ABT9YQ54_9STRE</name>
<evidence type="ECO:0000259" key="2">
    <source>
        <dbReference type="PROSITE" id="PS51372"/>
    </source>
</evidence>
<protein>
    <submittedName>
        <fullName evidence="3">Beta-glucoside operon transcriptional antiterminator</fullName>
    </submittedName>
</protein>
<organism evidence="3 4">
    <name type="scientific">Streptococcus moroccensis</name>
    <dbReference type="NCBI Taxonomy" id="1451356"/>
    <lineage>
        <taxon>Bacteria</taxon>
        <taxon>Bacillati</taxon>
        <taxon>Bacillota</taxon>
        <taxon>Bacilli</taxon>
        <taxon>Lactobacillales</taxon>
        <taxon>Streptococcaceae</taxon>
        <taxon>Streptococcus</taxon>
    </lineage>
</organism>
<feature type="domain" description="PRD" evidence="2">
    <location>
        <begin position="64"/>
        <end position="169"/>
    </location>
</feature>
<dbReference type="EMBL" id="JAUSTM010000005">
    <property type="protein sequence ID" value="MDQ0222116.1"/>
    <property type="molecule type" value="Genomic_DNA"/>
</dbReference>
<dbReference type="Pfam" id="PF03123">
    <property type="entry name" value="CAT_RBD"/>
    <property type="match status" value="1"/>
</dbReference>
<dbReference type="SMART" id="SM01061">
    <property type="entry name" value="CAT_RBD"/>
    <property type="match status" value="1"/>
</dbReference>
<reference evidence="3 4" key="1">
    <citation type="submission" date="2023-07" db="EMBL/GenBank/DDBJ databases">
        <title>Genomic Encyclopedia of Type Strains, Phase IV (KMG-IV): sequencing the most valuable type-strain genomes for metagenomic binning, comparative biology and taxonomic classification.</title>
        <authorList>
            <person name="Goeker M."/>
        </authorList>
    </citation>
    <scope>NUCLEOTIDE SEQUENCE [LARGE SCALE GENOMIC DNA]</scope>
    <source>
        <strain evidence="3 4">DSM 105143</strain>
    </source>
</reference>
<dbReference type="PANTHER" id="PTHR30185">
    <property type="entry name" value="CRYPTIC BETA-GLUCOSIDE BGL OPERON ANTITERMINATOR"/>
    <property type="match status" value="1"/>
</dbReference>